<name>A0ABN1JCD8_9CLOT</name>
<accession>A0ABN1JCD8</accession>
<protein>
    <submittedName>
        <fullName evidence="1">Uncharacterized protein</fullName>
    </submittedName>
</protein>
<comment type="caution">
    <text evidence="1">The sequence shown here is derived from an EMBL/GenBank/DDBJ whole genome shotgun (WGS) entry which is preliminary data.</text>
</comment>
<sequence>MANKLNGEEGIKSVGALQEFYFACNKKNGPMTVDIDVLFKRNRKLAFHCLVPIVIAFDNTKTAISIMWEEADYTREEFREIGLYGTYSCQYIKMKYLKTKRILEIKSSDSNKIIRVNAI</sequence>
<gene>
    <name evidence="1" type="ORF">GCM10008906_09920</name>
</gene>
<evidence type="ECO:0000313" key="1">
    <source>
        <dbReference type="EMBL" id="GAA0735780.1"/>
    </source>
</evidence>
<organism evidence="1 2">
    <name type="scientific">Clostridium oceanicum</name>
    <dbReference type="NCBI Taxonomy" id="1543"/>
    <lineage>
        <taxon>Bacteria</taxon>
        <taxon>Bacillati</taxon>
        <taxon>Bacillota</taxon>
        <taxon>Clostridia</taxon>
        <taxon>Eubacteriales</taxon>
        <taxon>Clostridiaceae</taxon>
        <taxon>Clostridium</taxon>
    </lineage>
</organism>
<dbReference type="EMBL" id="BAAACG010000006">
    <property type="protein sequence ID" value="GAA0735780.1"/>
    <property type="molecule type" value="Genomic_DNA"/>
</dbReference>
<evidence type="ECO:0000313" key="2">
    <source>
        <dbReference type="Proteomes" id="UP001501510"/>
    </source>
</evidence>
<dbReference type="RefSeq" id="WP_343759450.1">
    <property type="nucleotide sequence ID" value="NZ_BAAACG010000006.1"/>
</dbReference>
<reference evidence="1 2" key="1">
    <citation type="journal article" date="2019" name="Int. J. Syst. Evol. Microbiol.">
        <title>The Global Catalogue of Microorganisms (GCM) 10K type strain sequencing project: providing services to taxonomists for standard genome sequencing and annotation.</title>
        <authorList>
            <consortium name="The Broad Institute Genomics Platform"/>
            <consortium name="The Broad Institute Genome Sequencing Center for Infectious Disease"/>
            <person name="Wu L."/>
            <person name="Ma J."/>
        </authorList>
    </citation>
    <scope>NUCLEOTIDE SEQUENCE [LARGE SCALE GENOMIC DNA]</scope>
    <source>
        <strain evidence="1 2">JCM 1407</strain>
    </source>
</reference>
<dbReference type="Proteomes" id="UP001501510">
    <property type="component" value="Unassembled WGS sequence"/>
</dbReference>
<proteinExistence type="predicted"/>
<keyword evidence="2" id="KW-1185">Reference proteome</keyword>